<protein>
    <submittedName>
        <fullName evidence="2">Uncharacterized protein</fullName>
    </submittedName>
</protein>
<accession>A0A834CSL6</accession>
<evidence type="ECO:0000313" key="2">
    <source>
        <dbReference type="EMBL" id="KAF6731981.1"/>
    </source>
</evidence>
<comment type="caution">
    <text evidence="2">The sequence shown here is derived from an EMBL/GenBank/DDBJ whole genome shotgun (WGS) entry which is preliminary data.</text>
</comment>
<gene>
    <name evidence="2" type="ORF">FQA47_008035</name>
</gene>
<dbReference type="EMBL" id="WKFB01000201">
    <property type="protein sequence ID" value="KAF6731981.1"/>
    <property type="molecule type" value="Genomic_DNA"/>
</dbReference>
<dbReference type="Proteomes" id="UP000646548">
    <property type="component" value="Unassembled WGS sequence"/>
</dbReference>
<evidence type="ECO:0000256" key="1">
    <source>
        <dbReference type="SAM" id="MobiDB-lite"/>
    </source>
</evidence>
<proteinExistence type="predicted"/>
<feature type="region of interest" description="Disordered" evidence="1">
    <location>
        <begin position="68"/>
        <end position="99"/>
    </location>
</feature>
<name>A0A834CSL6_ORYME</name>
<dbReference type="AlphaFoldDB" id="A0A834CSL6"/>
<evidence type="ECO:0000313" key="3">
    <source>
        <dbReference type="Proteomes" id="UP000646548"/>
    </source>
</evidence>
<sequence>MVTSRFSLGGFEPETLSSSRMKPQALSDVHVNRPFNLVPAPLVLVALCRTFPVRKQLCIRGRERSVRAGWMSHPRTAEPERPGRASLSGSASSGGGGAALLREPRAFTRICGITAF</sequence>
<reference evidence="2" key="1">
    <citation type="journal article" name="BMC Genomics">
        <title>Long-read sequencing and de novo genome assembly of marine medaka (Oryzias melastigma).</title>
        <authorList>
            <person name="Liang P."/>
            <person name="Saqib H.S.A."/>
            <person name="Ni X."/>
            <person name="Shen Y."/>
        </authorList>
    </citation>
    <scope>NUCLEOTIDE SEQUENCE</scope>
    <source>
        <strain evidence="2">Bigg-433</strain>
    </source>
</reference>
<organism evidence="2 3">
    <name type="scientific">Oryzias melastigma</name>
    <name type="common">Marine medaka</name>
    <dbReference type="NCBI Taxonomy" id="30732"/>
    <lineage>
        <taxon>Eukaryota</taxon>
        <taxon>Metazoa</taxon>
        <taxon>Chordata</taxon>
        <taxon>Craniata</taxon>
        <taxon>Vertebrata</taxon>
        <taxon>Euteleostomi</taxon>
        <taxon>Actinopterygii</taxon>
        <taxon>Neopterygii</taxon>
        <taxon>Teleostei</taxon>
        <taxon>Neoteleostei</taxon>
        <taxon>Acanthomorphata</taxon>
        <taxon>Ovalentaria</taxon>
        <taxon>Atherinomorphae</taxon>
        <taxon>Beloniformes</taxon>
        <taxon>Adrianichthyidae</taxon>
        <taxon>Oryziinae</taxon>
        <taxon>Oryzias</taxon>
    </lineage>
</organism>